<dbReference type="EMBL" id="LNQE01001549">
    <property type="protein sequence ID" value="KUG15566.1"/>
    <property type="molecule type" value="Genomic_DNA"/>
</dbReference>
<proteinExistence type="predicted"/>
<feature type="transmembrane region" description="Helical" evidence="1">
    <location>
        <begin position="166"/>
        <end position="186"/>
    </location>
</feature>
<sequence length="228" mass="24718">MAEREVRQFLHNRQMVIVSAVMAFVFAGLSGPAIVLTPDSDPAHLADQLGLYLVPMIGILMAYLIAGQVFLREKTEKTIETFLCAPVTLRQIWSGKVLGVTLPAYGITLTAAMVMYGLASVSGNSLVYPSLPVMAHILLVVPCIIAAVTGLLGFSQLLLGLRENQVIGFLVFFGVVFAMTFTRQALNPAFAVTWSALGLILGGVLVLISCTWYLTRFLSRERIVTTLP</sequence>
<organism evidence="2">
    <name type="scientific">hydrocarbon metagenome</name>
    <dbReference type="NCBI Taxonomy" id="938273"/>
    <lineage>
        <taxon>unclassified sequences</taxon>
        <taxon>metagenomes</taxon>
        <taxon>ecological metagenomes</taxon>
    </lineage>
</organism>
<keyword evidence="1" id="KW-0812">Transmembrane</keyword>
<evidence type="ECO:0000256" key="1">
    <source>
        <dbReference type="SAM" id="Phobius"/>
    </source>
</evidence>
<feature type="transmembrane region" description="Helical" evidence="1">
    <location>
        <begin position="49"/>
        <end position="71"/>
    </location>
</feature>
<accession>A0A0W8F496</accession>
<feature type="transmembrane region" description="Helical" evidence="1">
    <location>
        <begin position="192"/>
        <end position="214"/>
    </location>
</feature>
<feature type="transmembrane region" description="Helical" evidence="1">
    <location>
        <begin position="131"/>
        <end position="154"/>
    </location>
</feature>
<keyword evidence="1" id="KW-0472">Membrane</keyword>
<protein>
    <submittedName>
        <fullName evidence="2">Putative abc transporter, permease protein</fullName>
    </submittedName>
</protein>
<comment type="caution">
    <text evidence="2">The sequence shown here is derived from an EMBL/GenBank/DDBJ whole genome shotgun (WGS) entry which is preliminary data.</text>
</comment>
<name>A0A0W8F496_9ZZZZ</name>
<feature type="transmembrane region" description="Helical" evidence="1">
    <location>
        <begin position="97"/>
        <end position="119"/>
    </location>
</feature>
<dbReference type="AlphaFoldDB" id="A0A0W8F496"/>
<gene>
    <name evidence="2" type="ORF">ASZ90_014770</name>
</gene>
<feature type="transmembrane region" description="Helical" evidence="1">
    <location>
        <begin position="16"/>
        <end position="37"/>
    </location>
</feature>
<keyword evidence="1" id="KW-1133">Transmembrane helix</keyword>
<evidence type="ECO:0000313" key="2">
    <source>
        <dbReference type="EMBL" id="KUG15566.1"/>
    </source>
</evidence>
<reference evidence="2" key="1">
    <citation type="journal article" date="2015" name="Proc. Natl. Acad. Sci. U.S.A.">
        <title>Networks of energetic and metabolic interactions define dynamics in microbial communities.</title>
        <authorList>
            <person name="Embree M."/>
            <person name="Liu J.K."/>
            <person name="Al-Bassam M.M."/>
            <person name="Zengler K."/>
        </authorList>
    </citation>
    <scope>NUCLEOTIDE SEQUENCE</scope>
</reference>